<keyword evidence="5" id="KW-0804">Transcription</keyword>
<dbReference type="Proteomes" id="UP000605992">
    <property type="component" value="Unassembled WGS sequence"/>
</dbReference>
<keyword evidence="8" id="KW-1185">Reference proteome</keyword>
<dbReference type="PANTHER" id="PTHR43133:SF8">
    <property type="entry name" value="RNA POLYMERASE SIGMA FACTOR HI_1459-RELATED"/>
    <property type="match status" value="1"/>
</dbReference>
<keyword evidence="3" id="KW-0731">Sigma factor</keyword>
<feature type="region of interest" description="Disordered" evidence="6">
    <location>
        <begin position="291"/>
        <end position="362"/>
    </location>
</feature>
<dbReference type="InterPro" id="IPR036388">
    <property type="entry name" value="WH-like_DNA-bd_sf"/>
</dbReference>
<dbReference type="GO" id="GO:0016987">
    <property type="term" value="F:sigma factor activity"/>
    <property type="evidence" value="ECO:0007669"/>
    <property type="project" value="UniProtKB-KW"/>
</dbReference>
<evidence type="ECO:0000313" key="7">
    <source>
        <dbReference type="EMBL" id="GII53778.1"/>
    </source>
</evidence>
<evidence type="ECO:0000313" key="8">
    <source>
        <dbReference type="Proteomes" id="UP000605992"/>
    </source>
</evidence>
<dbReference type="Gene3D" id="1.10.1740.10">
    <property type="match status" value="1"/>
</dbReference>
<dbReference type="GO" id="GO:0006352">
    <property type="term" value="P:DNA-templated transcription initiation"/>
    <property type="evidence" value="ECO:0007669"/>
    <property type="project" value="InterPro"/>
</dbReference>
<evidence type="ECO:0000256" key="2">
    <source>
        <dbReference type="ARBA" id="ARBA00023015"/>
    </source>
</evidence>
<name>A0A8J3XY27_9ACTN</name>
<protein>
    <submittedName>
        <fullName evidence="7">Uncharacterized protein</fullName>
    </submittedName>
</protein>
<proteinExistence type="inferred from homology"/>
<dbReference type="SUPFAM" id="SSF88659">
    <property type="entry name" value="Sigma3 and sigma4 domains of RNA polymerase sigma factors"/>
    <property type="match status" value="1"/>
</dbReference>
<feature type="compositionally biased region" description="Low complexity" evidence="6">
    <location>
        <begin position="294"/>
        <end position="321"/>
    </location>
</feature>
<comment type="similarity">
    <text evidence="1">Belongs to the sigma-70 factor family. ECF subfamily.</text>
</comment>
<reference evidence="7" key="1">
    <citation type="submission" date="2021-01" db="EMBL/GenBank/DDBJ databases">
        <title>Whole genome shotgun sequence of Planotetraspora thailandica NBRC 104271.</title>
        <authorList>
            <person name="Komaki H."/>
            <person name="Tamura T."/>
        </authorList>
    </citation>
    <scope>NUCLEOTIDE SEQUENCE</scope>
    <source>
        <strain evidence="7">NBRC 104271</strain>
    </source>
</reference>
<dbReference type="EMBL" id="BOOR01000011">
    <property type="protein sequence ID" value="GII53778.1"/>
    <property type="molecule type" value="Genomic_DNA"/>
</dbReference>
<dbReference type="PANTHER" id="PTHR43133">
    <property type="entry name" value="RNA POLYMERASE ECF-TYPE SIGMA FACTO"/>
    <property type="match status" value="1"/>
</dbReference>
<organism evidence="7 8">
    <name type="scientific">Planotetraspora thailandica</name>
    <dbReference type="NCBI Taxonomy" id="487172"/>
    <lineage>
        <taxon>Bacteria</taxon>
        <taxon>Bacillati</taxon>
        <taxon>Actinomycetota</taxon>
        <taxon>Actinomycetes</taxon>
        <taxon>Streptosporangiales</taxon>
        <taxon>Streptosporangiaceae</taxon>
        <taxon>Planotetraspora</taxon>
    </lineage>
</organism>
<evidence type="ECO:0000256" key="6">
    <source>
        <dbReference type="SAM" id="MobiDB-lite"/>
    </source>
</evidence>
<dbReference type="AlphaFoldDB" id="A0A8J3XY27"/>
<evidence type="ECO:0000256" key="4">
    <source>
        <dbReference type="ARBA" id="ARBA00023125"/>
    </source>
</evidence>
<dbReference type="InterPro" id="IPR013324">
    <property type="entry name" value="RNA_pol_sigma_r3/r4-like"/>
</dbReference>
<dbReference type="InterPro" id="IPR039425">
    <property type="entry name" value="RNA_pol_sigma-70-like"/>
</dbReference>
<dbReference type="InterPro" id="IPR013325">
    <property type="entry name" value="RNA_pol_sigma_r2"/>
</dbReference>
<dbReference type="Gene3D" id="1.10.10.10">
    <property type="entry name" value="Winged helix-like DNA-binding domain superfamily/Winged helix DNA-binding domain"/>
    <property type="match status" value="1"/>
</dbReference>
<dbReference type="GO" id="GO:0003677">
    <property type="term" value="F:DNA binding"/>
    <property type="evidence" value="ECO:0007669"/>
    <property type="project" value="UniProtKB-KW"/>
</dbReference>
<keyword evidence="2" id="KW-0805">Transcription regulation</keyword>
<evidence type="ECO:0000256" key="3">
    <source>
        <dbReference type="ARBA" id="ARBA00023082"/>
    </source>
</evidence>
<sequence>MELLEAVRGGNASAYGMLYQRHAVAARSLARQFLQGDEAVEDILVETFAGVLDVVRAGEGPFFAFRPYLLMAVRRYVAIGAVDLTDPDGIYVDPELTGLERAVLARAFFSLPERWRMVLWHMDVENARPAEISHLLGMSVGGVGALADRARDGLRQAYLQLHREGGPRDECGPILAKIPQHVEGRLPKREGQTVDEHVAECIDCRAAFLELADLAQGLRVIVGQLVVGPHIDGYLADLAREREAAGSPPRGVAAAIRRMPAPHRALVAGAAATAATVAFILIAEPLSDGGPGGWPAARGPRSPGTAGTPSGPTPSPSARSATPEKPDRTQDVAPPQPGGPSHAAAPTGRHQSGRHTTGGHAATPEHASLAATIDPLGALVRARSGIVGVRLRNTGEALTRDVKAAVTLPSGVALMAGGAAKGRGTAPSVGTLDGWACRTARQVVTCSHGALAPGEATTVFLRVLVAADAPVGGGLGLRVTSGGQVVSTHSTLGVRSSGATARYAADGRVTTRAIGNTLLSSSPAPAGCETKRIRPGTGPRIAVPVDHDGDASTRSSSCGLLELPAGGRVLWAGLYWSATGRSSAPVGLVRVKAPGSSRYVTVRATEVAGSDLPIRHGYQAFADVTSLVRGAGSGRWWVADPSMRWGASQHAGWSLVVMATDDSRPYSRAAVLDTAAVVGGKGGLRVPLAGLAPAATPARIDLVVWNGDDGTDGLVALSDHAAKAGAGGPAKRGLGGVIVGTMHTVLGRHAVLNLATRDESLLFGVVAVSARSWS</sequence>
<dbReference type="SUPFAM" id="SSF88946">
    <property type="entry name" value="Sigma2 domain of RNA polymerase sigma factors"/>
    <property type="match status" value="1"/>
</dbReference>
<evidence type="ECO:0000256" key="1">
    <source>
        <dbReference type="ARBA" id="ARBA00010641"/>
    </source>
</evidence>
<accession>A0A8J3XY27</accession>
<gene>
    <name evidence="7" type="ORF">Pth03_21670</name>
</gene>
<keyword evidence="4" id="KW-0238">DNA-binding</keyword>
<comment type="caution">
    <text evidence="7">The sequence shown here is derived from an EMBL/GenBank/DDBJ whole genome shotgun (WGS) entry which is preliminary data.</text>
</comment>
<evidence type="ECO:0000256" key="5">
    <source>
        <dbReference type="ARBA" id="ARBA00023163"/>
    </source>
</evidence>